<feature type="active site" description="Charge relay system" evidence="5">
    <location>
        <position position="221"/>
    </location>
</feature>
<dbReference type="SUPFAM" id="SSF52743">
    <property type="entry name" value="Subtilisin-like"/>
    <property type="match status" value="1"/>
</dbReference>
<dbReference type="Pfam" id="PF00082">
    <property type="entry name" value="Peptidase_S8"/>
    <property type="match status" value="2"/>
</dbReference>
<dbReference type="eggNOG" id="COG1404">
    <property type="taxonomic scope" value="Bacteria"/>
</dbReference>
<dbReference type="AlphaFoldDB" id="B0G243"/>
<feature type="domain" description="Peptidase S8/S53" evidence="6">
    <location>
        <begin position="144"/>
        <end position="351"/>
    </location>
</feature>
<evidence type="ECO:0000259" key="6">
    <source>
        <dbReference type="Pfam" id="PF00082"/>
    </source>
</evidence>
<accession>B0G243</accession>
<dbReference type="PRINTS" id="PR00723">
    <property type="entry name" value="SUBTILISIN"/>
</dbReference>
<dbReference type="InterPro" id="IPR017310">
    <property type="entry name" value="Pept_S8A_subtilisin_clostridia"/>
</dbReference>
<evidence type="ECO:0000256" key="5">
    <source>
        <dbReference type="PROSITE-ProRule" id="PRU01240"/>
    </source>
</evidence>
<dbReference type="GO" id="GO:0006508">
    <property type="term" value="P:proteolysis"/>
    <property type="evidence" value="ECO:0007669"/>
    <property type="project" value="UniProtKB-KW"/>
</dbReference>
<dbReference type="PaxDb" id="411461-DORFOR_00297"/>
<keyword evidence="4 5" id="KW-0720">Serine protease</keyword>
<organism evidence="7 8">
    <name type="scientific">Dorea formicigenerans ATCC 27755</name>
    <dbReference type="NCBI Taxonomy" id="411461"/>
    <lineage>
        <taxon>Bacteria</taxon>
        <taxon>Bacillati</taxon>
        <taxon>Bacillota</taxon>
        <taxon>Clostridia</taxon>
        <taxon>Lachnospirales</taxon>
        <taxon>Lachnospiraceae</taxon>
        <taxon>Dorea</taxon>
    </lineage>
</organism>
<keyword evidence="2 5" id="KW-0645">Protease</keyword>
<dbReference type="InterPro" id="IPR034045">
    <property type="entry name" value="Pep_S8_CspA-like"/>
</dbReference>
<sequence length="613" mass="68305">MKSIRGVFFFMNDSYGEINTLLKTRKNTKNNVLKERVIATQQKEEEKGDTSCREKILSQDFRDFIIPNYRLDQELVYPKSQICVQSLGFGYRVAYVDQSLGEELSIAAYGYNSIPNCYALLDMEAMNETGISVLQNYPGLNLRGKGIMIGFLDTGIDYENEIFRNIDGSSRITAIWDQTDQNGQPPDTFTYGSEYTNNQINQALKSDNPKEIVPVSDENGHGTFLASVAAGGENIQEGFTGAASEAEIAVVKLKEAKDYLRKFYGIRQKAVCYQETDIVQGLRYLHLLALKKQKPLVMCVALGTNLGGHNGMSSLSRILGSYSRLVDRCVVIGGGNEANERHHFQGKLNQVGEVQEVEMRVESGNTGFVAELWGTIPNIVTAYLISPSGERSPVISIRQGSRYQLTFPFEQTVVDVEYQLFLRDGRSQLLFLKFDRPAQGIWKIGVQSLGRADGEFHIWLPVREFLDGNVYFLEASPDVTLTEPANTDDPITVAYYRGADKSVDINSGRGYTRDKRIKPDFAVPGVQVLGAGVNGTFVRRSGSSVATGITAGACAMIMEWILNQPIPTRVTTSQVANIIILGAQQNTFSEFPNRQWGYGTMDLYQSLDRLRRL</sequence>
<dbReference type="EMBL" id="AAXA02000006">
    <property type="protein sequence ID" value="EDR48390.1"/>
    <property type="molecule type" value="Genomic_DNA"/>
</dbReference>
<dbReference type="PROSITE" id="PS00136">
    <property type="entry name" value="SUBTILASE_ASP"/>
    <property type="match status" value="1"/>
</dbReference>
<dbReference type="InterPro" id="IPR000209">
    <property type="entry name" value="Peptidase_S8/S53_dom"/>
</dbReference>
<evidence type="ECO:0000256" key="2">
    <source>
        <dbReference type="ARBA" id="ARBA00022670"/>
    </source>
</evidence>
<dbReference type="Gene3D" id="3.40.50.200">
    <property type="entry name" value="Peptidase S8/S53 domain"/>
    <property type="match status" value="1"/>
</dbReference>
<dbReference type="PROSITE" id="PS51892">
    <property type="entry name" value="SUBTILASE"/>
    <property type="match status" value="1"/>
</dbReference>
<feature type="active site" description="Charge relay system" evidence="5">
    <location>
        <position position="544"/>
    </location>
</feature>
<comment type="caution">
    <text evidence="7">The sequence shown here is derived from an EMBL/GenBank/DDBJ whole genome shotgun (WGS) entry which is preliminary data.</text>
</comment>
<reference evidence="7 8" key="2">
    <citation type="submission" date="2007-10" db="EMBL/GenBank/DDBJ databases">
        <authorList>
            <person name="Fulton L."/>
            <person name="Clifton S."/>
            <person name="Fulton B."/>
            <person name="Xu J."/>
            <person name="Minx P."/>
            <person name="Pepin K.H."/>
            <person name="Johnson M."/>
            <person name="Thiruvilangam P."/>
            <person name="Bhonagiri V."/>
            <person name="Nash W.E."/>
            <person name="Wang C."/>
            <person name="Mardis E.R."/>
            <person name="Wilson R.K."/>
        </authorList>
    </citation>
    <scope>NUCLEOTIDE SEQUENCE [LARGE SCALE GENOMIC DNA]</scope>
    <source>
        <strain evidence="7 8">ATCC 27755</strain>
    </source>
</reference>
<proteinExistence type="inferred from homology"/>
<evidence type="ECO:0000256" key="1">
    <source>
        <dbReference type="ARBA" id="ARBA00011073"/>
    </source>
</evidence>
<comment type="similarity">
    <text evidence="1 5">Belongs to the peptidase S8 family.</text>
</comment>
<evidence type="ECO:0000313" key="7">
    <source>
        <dbReference type="EMBL" id="EDR48390.1"/>
    </source>
</evidence>
<dbReference type="InterPro" id="IPR023827">
    <property type="entry name" value="Peptidase_S8_Asp-AS"/>
</dbReference>
<protein>
    <submittedName>
        <fullName evidence="7">Putative phage head-tail adaptor</fullName>
    </submittedName>
</protein>
<reference evidence="7 8" key="1">
    <citation type="submission" date="2007-10" db="EMBL/GenBank/DDBJ databases">
        <title>Draft genome sequence of Dorea formicigenerans(ATCC 27755).</title>
        <authorList>
            <person name="Sudarsanam P."/>
            <person name="Ley R."/>
            <person name="Guruge J."/>
            <person name="Turnbaugh P.J."/>
            <person name="Mahowald M."/>
            <person name="Liep D."/>
            <person name="Gordon J."/>
        </authorList>
    </citation>
    <scope>NUCLEOTIDE SEQUENCE [LARGE SCALE GENOMIC DNA]</scope>
    <source>
        <strain evidence="7 8">ATCC 27755</strain>
    </source>
</reference>
<dbReference type="Proteomes" id="UP000005359">
    <property type="component" value="Unassembled WGS sequence"/>
</dbReference>
<feature type="active site" description="Charge relay system" evidence="5">
    <location>
        <position position="153"/>
    </location>
</feature>
<dbReference type="GO" id="GO:0004252">
    <property type="term" value="F:serine-type endopeptidase activity"/>
    <property type="evidence" value="ECO:0007669"/>
    <property type="project" value="UniProtKB-UniRule"/>
</dbReference>
<dbReference type="InterPro" id="IPR036852">
    <property type="entry name" value="Peptidase_S8/S53_dom_sf"/>
</dbReference>
<dbReference type="InterPro" id="IPR015500">
    <property type="entry name" value="Peptidase_S8_subtilisin-rel"/>
</dbReference>
<dbReference type="PIRSF" id="PIRSF037894">
    <property type="entry name" value="Subtilisin_rel_CspABC"/>
    <property type="match status" value="1"/>
</dbReference>
<dbReference type="STRING" id="411461.DORFOR_00297"/>
<keyword evidence="3 5" id="KW-0378">Hydrolase</keyword>
<name>B0G243_9FIRM</name>
<evidence type="ECO:0000256" key="3">
    <source>
        <dbReference type="ARBA" id="ARBA00022801"/>
    </source>
</evidence>
<dbReference type="InterPro" id="IPR050131">
    <property type="entry name" value="Peptidase_S8_subtilisin-like"/>
</dbReference>
<dbReference type="PANTHER" id="PTHR43806:SF11">
    <property type="entry name" value="CEREVISIN-RELATED"/>
    <property type="match status" value="1"/>
</dbReference>
<evidence type="ECO:0000313" key="8">
    <source>
        <dbReference type="Proteomes" id="UP000005359"/>
    </source>
</evidence>
<feature type="domain" description="Peptidase S8/S53" evidence="6">
    <location>
        <begin position="476"/>
        <end position="599"/>
    </location>
</feature>
<dbReference type="Gene3D" id="2.60.120.1290">
    <property type="match status" value="1"/>
</dbReference>
<gene>
    <name evidence="7" type="ORF">DORFOR_00297</name>
</gene>
<dbReference type="PANTHER" id="PTHR43806">
    <property type="entry name" value="PEPTIDASE S8"/>
    <property type="match status" value="1"/>
</dbReference>
<evidence type="ECO:0000256" key="4">
    <source>
        <dbReference type="ARBA" id="ARBA00022825"/>
    </source>
</evidence>
<dbReference type="CDD" id="cd07478">
    <property type="entry name" value="Peptidases_S8_CspA-like"/>
    <property type="match status" value="1"/>
</dbReference>